<evidence type="ECO:0000313" key="3">
    <source>
        <dbReference type="Proteomes" id="UP000555448"/>
    </source>
</evidence>
<dbReference type="AlphaFoldDB" id="A0A7W7KDD6"/>
<comment type="caution">
    <text evidence="2">The sequence shown here is derived from an EMBL/GenBank/DDBJ whole genome shotgun (WGS) entry which is preliminary data.</text>
</comment>
<evidence type="ECO:0000313" key="2">
    <source>
        <dbReference type="EMBL" id="MBB4860774.1"/>
    </source>
</evidence>
<proteinExistence type="predicted"/>
<protein>
    <recommendedName>
        <fullName evidence="1">PilZ domain-containing protein</fullName>
    </recommendedName>
</protein>
<dbReference type="InterPro" id="IPR009875">
    <property type="entry name" value="PilZ_domain"/>
</dbReference>
<dbReference type="Pfam" id="PF07238">
    <property type="entry name" value="PilZ"/>
    <property type="match status" value="1"/>
</dbReference>
<sequence length="129" mass="14239">MVPHSSSSFDNPRGRRESARLRVRLAARLVSRSGTQHVILTDLSTYGAQVIAGKPLRVGDEVMLLWSGFEAFGDVAWSAARHYGIRLADPLGQVVLVGTRQLDATERLPAERELTRRSAQSFVKGNVRL</sequence>
<dbReference type="RefSeq" id="WP_221420135.1">
    <property type="nucleotide sequence ID" value="NZ_JACHLR010000031.1"/>
</dbReference>
<accession>A0A7W7KDD6</accession>
<feature type="domain" description="PilZ" evidence="1">
    <location>
        <begin position="15"/>
        <end position="87"/>
    </location>
</feature>
<keyword evidence="3" id="KW-1185">Reference proteome</keyword>
<reference evidence="2 3" key="1">
    <citation type="submission" date="2020-08" db="EMBL/GenBank/DDBJ databases">
        <title>Functional genomics of gut bacteria from endangered species of beetles.</title>
        <authorList>
            <person name="Carlos-Shanley C."/>
        </authorList>
    </citation>
    <scope>NUCLEOTIDE SEQUENCE [LARGE SCALE GENOMIC DNA]</scope>
    <source>
        <strain evidence="2 3">S00245</strain>
    </source>
</reference>
<dbReference type="Proteomes" id="UP000555448">
    <property type="component" value="Unassembled WGS sequence"/>
</dbReference>
<name>A0A7W7KDD6_9SPHN</name>
<dbReference type="EMBL" id="JACHLR010000031">
    <property type="protein sequence ID" value="MBB4860774.1"/>
    <property type="molecule type" value="Genomic_DNA"/>
</dbReference>
<organism evidence="2 3">
    <name type="scientific">Novosphingobium chloroacetimidivorans</name>
    <dbReference type="NCBI Taxonomy" id="1428314"/>
    <lineage>
        <taxon>Bacteria</taxon>
        <taxon>Pseudomonadati</taxon>
        <taxon>Pseudomonadota</taxon>
        <taxon>Alphaproteobacteria</taxon>
        <taxon>Sphingomonadales</taxon>
        <taxon>Sphingomonadaceae</taxon>
        <taxon>Novosphingobium</taxon>
    </lineage>
</organism>
<dbReference type="SUPFAM" id="SSF141371">
    <property type="entry name" value="PilZ domain-like"/>
    <property type="match status" value="1"/>
</dbReference>
<dbReference type="GO" id="GO:0035438">
    <property type="term" value="F:cyclic-di-GMP binding"/>
    <property type="evidence" value="ECO:0007669"/>
    <property type="project" value="InterPro"/>
</dbReference>
<gene>
    <name evidence="2" type="ORF">HNO88_004119</name>
</gene>
<evidence type="ECO:0000259" key="1">
    <source>
        <dbReference type="Pfam" id="PF07238"/>
    </source>
</evidence>